<dbReference type="EMBL" id="LNYV01000036">
    <property type="protein sequence ID" value="KTD54827.1"/>
    <property type="molecule type" value="Genomic_DNA"/>
</dbReference>
<feature type="domain" description="Saccharopine dehydrogenase-like C-terminal" evidence="2">
    <location>
        <begin position="150"/>
        <end position="428"/>
    </location>
</feature>
<dbReference type="eggNOG" id="COG5310">
    <property type="taxonomic scope" value="Bacteria"/>
</dbReference>
<protein>
    <submittedName>
        <fullName evidence="3">Homospermidine synthase</fullName>
    </submittedName>
</protein>
<dbReference type="AlphaFoldDB" id="A0A0W0YD95"/>
<dbReference type="PATRIC" id="fig|28087.4.peg.2604"/>
<organism evidence="3 4">
    <name type="scientific">Legionella sainthelensi</name>
    <dbReference type="NCBI Taxonomy" id="28087"/>
    <lineage>
        <taxon>Bacteria</taxon>
        <taxon>Pseudomonadati</taxon>
        <taxon>Pseudomonadota</taxon>
        <taxon>Gammaproteobacteria</taxon>
        <taxon>Legionellales</taxon>
        <taxon>Legionellaceae</taxon>
        <taxon>Legionella</taxon>
    </lineage>
</organism>
<dbReference type="InterPro" id="IPR005097">
    <property type="entry name" value="Sacchrp_dh_NADP-bd"/>
</dbReference>
<dbReference type="RefSeq" id="WP_027270490.1">
    <property type="nucleotide sequence ID" value="NZ_CAAAJE010000008.1"/>
</dbReference>
<proteinExistence type="predicted"/>
<dbReference type="InterPro" id="IPR032095">
    <property type="entry name" value="Sacchrp_dh-like_C"/>
</dbReference>
<dbReference type="Gene3D" id="3.30.360.30">
    <property type="entry name" value="homospermidine synthase like"/>
    <property type="match status" value="1"/>
</dbReference>
<accession>A0A0W0YD95</accession>
<dbReference type="InterPro" id="IPR023181">
    <property type="entry name" value="Homospermid_syn-like_C"/>
</dbReference>
<evidence type="ECO:0000313" key="3">
    <source>
        <dbReference type="EMBL" id="KTD54827.1"/>
    </source>
</evidence>
<sequence>MKKETFNKKIILLGFGCIGQAILPLLIHRLNSSPSQILIITDEDSAISLANKFAVNIFIQKITQQNYAEIIGKQLASDDLVIDVSIGISSASIIELCNEKQALYINASIEEWGESLFEKNIPEERTNYWLRETVLKLKGTIKKTAVLTHGANPGLVSHFVKQALLNMAKDNNLQISIPKNQLEWAQLASTLNIKAIHIAEHDTQVTHSPKKLGEFVNTWSINGFIEEMKQPVEIGWGSHERHFPIDGKIHSQGEKSSIYIERPSGSFKVRSWTPSFGPYHGFLITHPETTSITSYLTLKHDDEILYRPTVLYAYCPCPDAILSIYELQSNEWIPQKNSRLIVDEIVEGVDELGVLLMGNAKGAYWFGSTLSIESTRELVAHNNATSLQVVAGLLAGIIWAIQHPNQGLVEPDELNYGEVLQNALPYLGKVGGYYTDWTPLQNRKKLYFEELDFSDPWQFINMQSNK</sequence>
<dbReference type="OrthoDB" id="9767495at2"/>
<dbReference type="Pfam" id="PF16653">
    <property type="entry name" value="Sacchrp_dh_C"/>
    <property type="match status" value="1"/>
</dbReference>
<reference evidence="3 4" key="1">
    <citation type="submission" date="2015-11" db="EMBL/GenBank/DDBJ databases">
        <title>Genomic analysis of 38 Legionella species identifies large and diverse effector repertoires.</title>
        <authorList>
            <person name="Burstein D."/>
            <person name="Amaro F."/>
            <person name="Zusman T."/>
            <person name="Lifshitz Z."/>
            <person name="Cohen O."/>
            <person name="Gilbert J.A."/>
            <person name="Pupko T."/>
            <person name="Shuman H.A."/>
            <person name="Segal G."/>
        </authorList>
    </citation>
    <scope>NUCLEOTIDE SEQUENCE [LARGE SCALE GENOMIC DNA]</scope>
    <source>
        <strain evidence="3 4">Mt.St.Helens-4</strain>
    </source>
</reference>
<comment type="caution">
    <text evidence="3">The sequence shown here is derived from an EMBL/GenBank/DDBJ whole genome shotgun (WGS) entry which is preliminary data.</text>
</comment>
<dbReference type="Gene3D" id="3.40.50.720">
    <property type="entry name" value="NAD(P)-binding Rossmann-like Domain"/>
    <property type="match status" value="1"/>
</dbReference>
<gene>
    <name evidence="3" type="primary">hss</name>
    <name evidence="3" type="ORF">Lsai_2419</name>
</gene>
<evidence type="ECO:0000313" key="4">
    <source>
        <dbReference type="Proteomes" id="UP000054621"/>
    </source>
</evidence>
<dbReference type="Pfam" id="PF03435">
    <property type="entry name" value="Sacchrp_dh_NADP"/>
    <property type="match status" value="1"/>
</dbReference>
<evidence type="ECO:0000259" key="2">
    <source>
        <dbReference type="Pfam" id="PF16653"/>
    </source>
</evidence>
<dbReference type="Proteomes" id="UP000054621">
    <property type="component" value="Unassembled WGS sequence"/>
</dbReference>
<feature type="domain" description="Saccharopine dehydrogenase NADP binding" evidence="1">
    <location>
        <begin position="10"/>
        <end position="143"/>
    </location>
</feature>
<evidence type="ECO:0000259" key="1">
    <source>
        <dbReference type="Pfam" id="PF03435"/>
    </source>
</evidence>
<name>A0A0W0YD95_9GAMM</name>